<dbReference type="EMBL" id="WBUI01000020">
    <property type="protein sequence ID" value="KAB2930478.1"/>
    <property type="molecule type" value="Genomic_DNA"/>
</dbReference>
<evidence type="ECO:0000313" key="4">
    <source>
        <dbReference type="EMBL" id="KAB2930478.1"/>
    </source>
</evidence>
<dbReference type="Gene3D" id="3.60.40.10">
    <property type="entry name" value="PPM-type phosphatase domain"/>
    <property type="match status" value="1"/>
</dbReference>
<dbReference type="Proteomes" id="UP000460298">
    <property type="component" value="Unassembled WGS sequence"/>
</dbReference>
<keyword evidence="2" id="KW-0472">Membrane</keyword>
<feature type="domain" description="HAMP" evidence="3">
    <location>
        <begin position="414"/>
        <end position="466"/>
    </location>
</feature>
<dbReference type="GO" id="GO:0007165">
    <property type="term" value="P:signal transduction"/>
    <property type="evidence" value="ECO:0007669"/>
    <property type="project" value="InterPro"/>
</dbReference>
<feature type="coiled-coil region" evidence="1">
    <location>
        <begin position="472"/>
        <end position="499"/>
    </location>
</feature>
<sequence length="887" mass="101582">MLKKKTLKSVIRNPFLSLQSISIRYKVAFHLILGTILITVAVVEYAYYVARQTVIDQFEKQVRSATLQMQSEIQNVFLRMDRKELNQEKAFDIIRNSMVGPMMEIRLTFRQSDNDKGRMKEQIGRMLGIFDPRISDAFDIKEIKAQTPDGLTEYLVEKRPGGEPLGRVQRLDSERALFRALDPWLIRDIYDGYYRLSRKDRQTVRQGFQFEIVRNLSVSSLRLGNTGYGFALTAYTPEWMIQGTTYPRDYTENAIRSRYANNFSETGYTAEEITRYKEAFGQTAGENLAFVSRDMKERHTPANGLIAVIHPFREDEDLDNVQFDGTMVVREMMMQRQGFYRYPWQNSGETSPRQKLIYLTTFEHPQLQQPWVIAVGGYEDEVLGPIQSLHRNLYILLFAAIVVFALSSLAFLQLNIIVPLNRLLEGISRIKEHDLTVRVKRINGDEIGFVTRTFNQMVRLIADHETKLSEYARTLENRVQERTQELSETLAEVQQLKERQDGDYYLTSLVLNPLISKKVSSETVSVDFRIRQKKSFHFRKWSGEIGGDICIARSLSLKGRDYTAFLNADAMGKSIQGASGALVIGSVFESILERTVSAAVFRNHYPERWLKNSFRELAKIFLSFDGAMGASLVIGLVDDRTGTVYYINAEHPFGVLYRKGRASFIETEAVLKRIGIPESTESQTIVRTFQMQPGDVLLFGSDGKDDLDLGDGNRNDDEYLFLSLVEQSGGDLDSLTEQLGRRGELTDDLSLLRIEFSGMTDRDGRRTLTELINHHIKQEDYAGVLSHAWTYLDEHPATTDILYTFSYAFRKVKDYATAAELGERIYLREPDRPGNLVNLAYCHVKMSSHQRAEFFAQKALDLDPGNDVARRIQDMIAEARPSQGIFN</sequence>
<dbReference type="AlphaFoldDB" id="A0A833GZ00"/>
<dbReference type="CDD" id="cd06225">
    <property type="entry name" value="HAMP"/>
    <property type="match status" value="1"/>
</dbReference>
<feature type="transmembrane region" description="Helical" evidence="2">
    <location>
        <begin position="27"/>
        <end position="48"/>
    </location>
</feature>
<dbReference type="InterPro" id="IPR003660">
    <property type="entry name" value="HAMP_dom"/>
</dbReference>
<evidence type="ECO:0000256" key="1">
    <source>
        <dbReference type="SAM" id="Coils"/>
    </source>
</evidence>
<dbReference type="Pfam" id="PF17201">
    <property type="entry name" value="Cache_3-Cache_2"/>
    <property type="match status" value="1"/>
</dbReference>
<dbReference type="Pfam" id="PF00672">
    <property type="entry name" value="HAMP"/>
    <property type="match status" value="1"/>
</dbReference>
<accession>A0A833GZ00</accession>
<gene>
    <name evidence="4" type="ORF">F9K24_16615</name>
</gene>
<dbReference type="InterPro" id="IPR033462">
    <property type="entry name" value="Cache_3-Cache_2"/>
</dbReference>
<dbReference type="SUPFAM" id="SSF48452">
    <property type="entry name" value="TPR-like"/>
    <property type="match status" value="1"/>
</dbReference>
<dbReference type="PANTHER" id="PTHR32089">
    <property type="entry name" value="METHYL-ACCEPTING CHEMOTAXIS PROTEIN MCPB"/>
    <property type="match status" value="1"/>
</dbReference>
<keyword evidence="2" id="KW-1133">Transmembrane helix</keyword>
<dbReference type="InterPro" id="IPR001932">
    <property type="entry name" value="PPM-type_phosphatase-like_dom"/>
</dbReference>
<protein>
    <submittedName>
        <fullName evidence="4">SpoIIE family protein phosphatase</fullName>
    </submittedName>
</protein>
<dbReference type="SMART" id="SM00331">
    <property type="entry name" value="PP2C_SIG"/>
    <property type="match status" value="1"/>
</dbReference>
<evidence type="ECO:0000256" key="2">
    <source>
        <dbReference type="SAM" id="Phobius"/>
    </source>
</evidence>
<dbReference type="InterPro" id="IPR036457">
    <property type="entry name" value="PPM-type-like_dom_sf"/>
</dbReference>
<dbReference type="SUPFAM" id="SSF158472">
    <property type="entry name" value="HAMP domain-like"/>
    <property type="match status" value="1"/>
</dbReference>
<dbReference type="GO" id="GO:0016020">
    <property type="term" value="C:membrane"/>
    <property type="evidence" value="ECO:0007669"/>
    <property type="project" value="InterPro"/>
</dbReference>
<dbReference type="PANTHER" id="PTHR32089:SF112">
    <property type="entry name" value="LYSOZYME-LIKE PROTEIN-RELATED"/>
    <property type="match status" value="1"/>
</dbReference>
<dbReference type="Gene3D" id="1.25.40.10">
    <property type="entry name" value="Tetratricopeptide repeat domain"/>
    <property type="match status" value="1"/>
</dbReference>
<dbReference type="PROSITE" id="PS50885">
    <property type="entry name" value="HAMP"/>
    <property type="match status" value="1"/>
</dbReference>
<organism evidence="4 5">
    <name type="scientific">Leptonema illini</name>
    <dbReference type="NCBI Taxonomy" id="183"/>
    <lineage>
        <taxon>Bacteria</taxon>
        <taxon>Pseudomonadati</taxon>
        <taxon>Spirochaetota</taxon>
        <taxon>Spirochaetia</taxon>
        <taxon>Leptospirales</taxon>
        <taxon>Leptospiraceae</taxon>
        <taxon>Leptonema</taxon>
    </lineage>
</organism>
<dbReference type="Gene3D" id="6.10.340.10">
    <property type="match status" value="1"/>
</dbReference>
<dbReference type="SUPFAM" id="SSF81606">
    <property type="entry name" value="PP2C-like"/>
    <property type="match status" value="1"/>
</dbReference>
<reference evidence="4 5" key="1">
    <citation type="submission" date="2019-10" db="EMBL/GenBank/DDBJ databases">
        <title>Extracellular Electron Transfer in a Candidatus Methanoperedens spp. Enrichment Culture.</title>
        <authorList>
            <person name="Berger S."/>
            <person name="Rangel Shaw D."/>
            <person name="Berben T."/>
            <person name="In 'T Zandt M."/>
            <person name="Frank J."/>
            <person name="Reimann J."/>
            <person name="Jetten M.S.M."/>
            <person name="Welte C.U."/>
        </authorList>
    </citation>
    <scope>NUCLEOTIDE SEQUENCE [LARGE SCALE GENOMIC DNA]</scope>
    <source>
        <strain evidence="4">SB12</strain>
    </source>
</reference>
<dbReference type="Gene3D" id="3.30.450.20">
    <property type="entry name" value="PAS domain"/>
    <property type="match status" value="1"/>
</dbReference>
<name>A0A833GZ00_9LEPT</name>
<evidence type="ECO:0000313" key="5">
    <source>
        <dbReference type="Proteomes" id="UP000460298"/>
    </source>
</evidence>
<dbReference type="SMART" id="SM00304">
    <property type="entry name" value="HAMP"/>
    <property type="match status" value="1"/>
</dbReference>
<comment type="caution">
    <text evidence="4">The sequence shown here is derived from an EMBL/GenBank/DDBJ whole genome shotgun (WGS) entry which is preliminary data.</text>
</comment>
<feature type="transmembrane region" description="Helical" evidence="2">
    <location>
        <begin position="393"/>
        <end position="412"/>
    </location>
</feature>
<evidence type="ECO:0000259" key="3">
    <source>
        <dbReference type="PROSITE" id="PS50885"/>
    </source>
</evidence>
<dbReference type="Pfam" id="PF07228">
    <property type="entry name" value="SpoIIE"/>
    <property type="match status" value="1"/>
</dbReference>
<keyword evidence="2" id="KW-0812">Transmembrane</keyword>
<keyword evidence="1" id="KW-0175">Coiled coil</keyword>
<proteinExistence type="predicted"/>
<dbReference type="InterPro" id="IPR011990">
    <property type="entry name" value="TPR-like_helical_dom_sf"/>
</dbReference>